<gene>
    <name evidence="1" type="ORF">LI82_07755</name>
</gene>
<organism evidence="1 2">
    <name type="scientific">Methanococcoides methylutens</name>
    <dbReference type="NCBI Taxonomy" id="2226"/>
    <lineage>
        <taxon>Archaea</taxon>
        <taxon>Methanobacteriati</taxon>
        <taxon>Methanobacteriota</taxon>
        <taxon>Stenosarchaea group</taxon>
        <taxon>Methanomicrobia</taxon>
        <taxon>Methanosarcinales</taxon>
        <taxon>Methanosarcinaceae</taxon>
        <taxon>Methanococcoides</taxon>
    </lineage>
</organism>
<dbReference type="AlphaFoldDB" id="A0A099SXM0"/>
<sequence length="133" mass="15305">MMASFVDITEIKKANLLIERKLEIQRTISSISSMFVSPKNIDDTINVALQKICELCGCSRSYIFRFSNDGEWMNNTHEYCPVGVTPQKDSLQDLPVSMFPWWMDKLHKDELIHITDVSTLTEEASAEKEILEM</sequence>
<evidence type="ECO:0008006" key="3">
    <source>
        <dbReference type="Google" id="ProtNLM"/>
    </source>
</evidence>
<name>A0A099SXM0_METMT</name>
<dbReference type="SUPFAM" id="SSF55781">
    <property type="entry name" value="GAF domain-like"/>
    <property type="match status" value="1"/>
</dbReference>
<accession>A0A099SXM0</accession>
<evidence type="ECO:0000313" key="1">
    <source>
        <dbReference type="EMBL" id="KGK97670.1"/>
    </source>
</evidence>
<evidence type="ECO:0000313" key="2">
    <source>
        <dbReference type="Proteomes" id="UP000029859"/>
    </source>
</evidence>
<dbReference type="Gene3D" id="3.30.450.40">
    <property type="match status" value="1"/>
</dbReference>
<dbReference type="OrthoDB" id="121164at2157"/>
<proteinExistence type="predicted"/>
<protein>
    <recommendedName>
        <fullName evidence="3">Histidine kinase</fullName>
    </recommendedName>
</protein>
<dbReference type="InterPro" id="IPR029016">
    <property type="entry name" value="GAF-like_dom_sf"/>
</dbReference>
<keyword evidence="2" id="KW-1185">Reference proteome</keyword>
<dbReference type="Proteomes" id="UP000029859">
    <property type="component" value="Unassembled WGS sequence"/>
</dbReference>
<comment type="caution">
    <text evidence="1">The sequence shown here is derived from an EMBL/GenBank/DDBJ whole genome shotgun (WGS) entry which is preliminary data.</text>
</comment>
<dbReference type="EMBL" id="JRHO01000014">
    <property type="protein sequence ID" value="KGK97670.1"/>
    <property type="molecule type" value="Genomic_DNA"/>
</dbReference>
<reference evidence="1 2" key="1">
    <citation type="submission" date="2014-09" db="EMBL/GenBank/DDBJ databases">
        <title>Draft genome sequence of an obligately methylotrophic methanogen, Methanococcoides methylutens, isolated from marine sediment.</title>
        <authorList>
            <person name="Guan Y."/>
            <person name="Ngugi D.K."/>
            <person name="Blom J."/>
            <person name="Ali S."/>
            <person name="Ferry J.G."/>
            <person name="Stingl U."/>
        </authorList>
    </citation>
    <scope>NUCLEOTIDE SEQUENCE [LARGE SCALE GENOMIC DNA]</scope>
    <source>
        <strain evidence="1 2">DSM 2657</strain>
    </source>
</reference>